<name>A0A323UQK7_9RHOO</name>
<dbReference type="AlphaFoldDB" id="A0A323UQK7"/>
<dbReference type="GO" id="GO:0000976">
    <property type="term" value="F:transcription cis-regulatory region binding"/>
    <property type="evidence" value="ECO:0007669"/>
    <property type="project" value="TreeGrafter"/>
</dbReference>
<protein>
    <submittedName>
        <fullName evidence="6">LysR family transcriptional regulator</fullName>
    </submittedName>
</protein>
<evidence type="ECO:0000256" key="2">
    <source>
        <dbReference type="ARBA" id="ARBA00023015"/>
    </source>
</evidence>
<proteinExistence type="inferred from homology"/>
<dbReference type="FunFam" id="1.10.10.10:FF:000001">
    <property type="entry name" value="LysR family transcriptional regulator"/>
    <property type="match status" value="1"/>
</dbReference>
<dbReference type="RefSeq" id="WP_110528479.1">
    <property type="nucleotide sequence ID" value="NZ_QKOE01000019.1"/>
</dbReference>
<dbReference type="InterPro" id="IPR005119">
    <property type="entry name" value="LysR_subst-bd"/>
</dbReference>
<evidence type="ECO:0000259" key="5">
    <source>
        <dbReference type="PROSITE" id="PS50931"/>
    </source>
</evidence>
<reference evidence="6 7" key="1">
    <citation type="submission" date="2018-06" db="EMBL/GenBank/DDBJ databases">
        <title>Azoarcus communis strain SWub3 genome.</title>
        <authorList>
            <person name="Zorraquino Salvo V."/>
            <person name="Toubiana D."/>
            <person name="Blumwald E."/>
        </authorList>
    </citation>
    <scope>NUCLEOTIDE SEQUENCE [LARGE SCALE GENOMIC DNA]</scope>
    <source>
        <strain evidence="6 7">SWub3</strain>
    </source>
</reference>
<dbReference type="PROSITE" id="PS50931">
    <property type="entry name" value="HTH_LYSR"/>
    <property type="match status" value="1"/>
</dbReference>
<dbReference type="PRINTS" id="PR00039">
    <property type="entry name" value="HTHLYSR"/>
</dbReference>
<comment type="caution">
    <text evidence="6">The sequence shown here is derived from an EMBL/GenBank/DDBJ whole genome shotgun (WGS) entry which is preliminary data.</text>
</comment>
<evidence type="ECO:0000256" key="1">
    <source>
        <dbReference type="ARBA" id="ARBA00009437"/>
    </source>
</evidence>
<dbReference type="InterPro" id="IPR000847">
    <property type="entry name" value="LysR_HTH_N"/>
</dbReference>
<feature type="domain" description="HTH lysR-type" evidence="5">
    <location>
        <begin position="1"/>
        <end position="58"/>
    </location>
</feature>
<comment type="similarity">
    <text evidence="1">Belongs to the LysR transcriptional regulatory family.</text>
</comment>
<sequence length="313" mass="34570">MADRRLQVFHAVAKHGSFTRAAEHLFMTQPAVTFQIKQLEEHFNTRLLERGHGRISLTPAGELVLAYAERILGLSEELESRVSELTDELSGVLNIGTSTTIAAYWLPQLLERFKRTFPRVIPRVVVGNSQLTENRVATRELDIGLIEIVSDQQAIEHFSAAKDALLVICAPTHPLAKASAVQASDLIEHAFITRDPGNAIREIAEEFFEAAGIPMAEVNICAELGSLATVKHLAAEGMGYAIASQAAILRDIREGRLVGIPLEPRIYTPLEVIIPRDKFRSRLINTFAEHARTELAAMAETFALKAQLASRNH</sequence>
<keyword evidence="2" id="KW-0805">Transcription regulation</keyword>
<dbReference type="Proteomes" id="UP000248259">
    <property type="component" value="Unassembled WGS sequence"/>
</dbReference>
<evidence type="ECO:0000313" key="7">
    <source>
        <dbReference type="Proteomes" id="UP000248259"/>
    </source>
</evidence>
<keyword evidence="4" id="KW-0804">Transcription</keyword>
<evidence type="ECO:0000256" key="3">
    <source>
        <dbReference type="ARBA" id="ARBA00023125"/>
    </source>
</evidence>
<accession>A0A323UQK7</accession>
<dbReference type="OrthoDB" id="9808620at2"/>
<dbReference type="Gene3D" id="3.40.190.10">
    <property type="entry name" value="Periplasmic binding protein-like II"/>
    <property type="match status" value="2"/>
</dbReference>
<dbReference type="InterPro" id="IPR036390">
    <property type="entry name" value="WH_DNA-bd_sf"/>
</dbReference>
<gene>
    <name evidence="6" type="ORF">DNK49_19225</name>
</gene>
<dbReference type="Gene3D" id="1.10.10.10">
    <property type="entry name" value="Winged helix-like DNA-binding domain superfamily/Winged helix DNA-binding domain"/>
    <property type="match status" value="1"/>
</dbReference>
<dbReference type="Pfam" id="PF00126">
    <property type="entry name" value="HTH_1"/>
    <property type="match status" value="1"/>
</dbReference>
<dbReference type="PANTHER" id="PTHR30126:SF39">
    <property type="entry name" value="HTH-TYPE TRANSCRIPTIONAL REGULATOR CYSL"/>
    <property type="match status" value="1"/>
</dbReference>
<organism evidence="6 7">
    <name type="scientific">Parazoarcus communis SWub3 = DSM 12120</name>
    <dbReference type="NCBI Taxonomy" id="1121029"/>
    <lineage>
        <taxon>Bacteria</taxon>
        <taxon>Pseudomonadati</taxon>
        <taxon>Pseudomonadota</taxon>
        <taxon>Betaproteobacteria</taxon>
        <taxon>Rhodocyclales</taxon>
        <taxon>Zoogloeaceae</taxon>
        <taxon>Parazoarcus</taxon>
    </lineage>
</organism>
<dbReference type="GO" id="GO:0003700">
    <property type="term" value="F:DNA-binding transcription factor activity"/>
    <property type="evidence" value="ECO:0007669"/>
    <property type="project" value="InterPro"/>
</dbReference>
<dbReference type="SUPFAM" id="SSF53850">
    <property type="entry name" value="Periplasmic binding protein-like II"/>
    <property type="match status" value="1"/>
</dbReference>
<dbReference type="PANTHER" id="PTHR30126">
    <property type="entry name" value="HTH-TYPE TRANSCRIPTIONAL REGULATOR"/>
    <property type="match status" value="1"/>
</dbReference>
<evidence type="ECO:0000256" key="4">
    <source>
        <dbReference type="ARBA" id="ARBA00023163"/>
    </source>
</evidence>
<keyword evidence="3" id="KW-0238">DNA-binding</keyword>
<dbReference type="SUPFAM" id="SSF46785">
    <property type="entry name" value="Winged helix' DNA-binding domain"/>
    <property type="match status" value="1"/>
</dbReference>
<dbReference type="InterPro" id="IPR036388">
    <property type="entry name" value="WH-like_DNA-bd_sf"/>
</dbReference>
<evidence type="ECO:0000313" key="6">
    <source>
        <dbReference type="EMBL" id="PZA14975.1"/>
    </source>
</evidence>
<dbReference type="EMBL" id="QKOE01000019">
    <property type="protein sequence ID" value="PZA14975.1"/>
    <property type="molecule type" value="Genomic_DNA"/>
</dbReference>
<keyword evidence="7" id="KW-1185">Reference proteome</keyword>
<dbReference type="Pfam" id="PF03466">
    <property type="entry name" value="LysR_substrate"/>
    <property type="match status" value="1"/>
</dbReference>